<organism evidence="8 9">
    <name type="scientific">Plakobranchus ocellatus</name>
    <dbReference type="NCBI Taxonomy" id="259542"/>
    <lineage>
        <taxon>Eukaryota</taxon>
        <taxon>Metazoa</taxon>
        <taxon>Spiralia</taxon>
        <taxon>Lophotrochozoa</taxon>
        <taxon>Mollusca</taxon>
        <taxon>Gastropoda</taxon>
        <taxon>Heterobranchia</taxon>
        <taxon>Euthyneura</taxon>
        <taxon>Panpulmonata</taxon>
        <taxon>Sacoglossa</taxon>
        <taxon>Placobranchoidea</taxon>
        <taxon>Plakobranchidae</taxon>
        <taxon>Plakobranchus</taxon>
    </lineage>
</organism>
<comment type="caution">
    <text evidence="8">The sequence shown here is derived from an EMBL/GenBank/DDBJ whole genome shotgun (WGS) entry which is preliminary data.</text>
</comment>
<dbReference type="SUPFAM" id="SSF57625">
    <property type="entry name" value="Invertebrate chitin-binding proteins"/>
    <property type="match status" value="3"/>
</dbReference>
<sequence length="355" mass="40468">MDFRIATLLGAILYVAASAPNPHEAKNLCPKGLNAPVFSYADPDNCMQYFACAHGRNYPRVCPDSKHFNNVSKVCVPPYSHFDTCALNPHEAKNQCPQGPNATEFFYADPDDCTQYFACANGRNYPRSCPDGKRFSNVYKTCVIPYSYFDTCAQENALKECQNGYKGLIAHPTICQRYYNCTSVPTQLLSFLGPNDRQCIFPKVFDVVRQECLPFKQAFCGSNRIAGKNRCDYFPNWCPGPAHCIPCSFYYASCDSLADGYHRPKGRGFPRKYILCENERVLEETYCRGPGFFLPRLARCIPWEYFSPACTDFQIYSSVLGKCIRDIFYDDRCSPSQFYSPKRKKCLSYEHFLAE</sequence>
<evidence type="ECO:0000259" key="7">
    <source>
        <dbReference type="PROSITE" id="PS50940"/>
    </source>
</evidence>
<protein>
    <submittedName>
        <fullName evidence="8">Chitin binding beak protein 1</fullName>
    </submittedName>
</protein>
<keyword evidence="1" id="KW-0147">Chitin-binding</keyword>
<dbReference type="InterPro" id="IPR036508">
    <property type="entry name" value="Chitin-bd_dom_sf"/>
</dbReference>
<dbReference type="InterPro" id="IPR002557">
    <property type="entry name" value="Chitin-bd_dom"/>
</dbReference>
<evidence type="ECO:0000256" key="3">
    <source>
        <dbReference type="ARBA" id="ARBA00022737"/>
    </source>
</evidence>
<evidence type="ECO:0000313" key="8">
    <source>
        <dbReference type="EMBL" id="GFO40419.1"/>
    </source>
</evidence>
<dbReference type="Pfam" id="PF01607">
    <property type="entry name" value="CBM_14"/>
    <property type="match status" value="2"/>
</dbReference>
<evidence type="ECO:0000256" key="1">
    <source>
        <dbReference type="ARBA" id="ARBA00022669"/>
    </source>
</evidence>
<feature type="chain" id="PRO_5043999802" evidence="6">
    <location>
        <begin position="19"/>
        <end position="355"/>
    </location>
</feature>
<evidence type="ECO:0000256" key="5">
    <source>
        <dbReference type="ARBA" id="ARBA00023180"/>
    </source>
</evidence>
<keyword evidence="3" id="KW-0677">Repeat</keyword>
<dbReference type="GO" id="GO:0005576">
    <property type="term" value="C:extracellular region"/>
    <property type="evidence" value="ECO:0007669"/>
    <property type="project" value="InterPro"/>
</dbReference>
<evidence type="ECO:0000256" key="4">
    <source>
        <dbReference type="ARBA" id="ARBA00023157"/>
    </source>
</evidence>
<keyword evidence="9" id="KW-1185">Reference proteome</keyword>
<reference evidence="8 9" key="1">
    <citation type="journal article" date="2021" name="Elife">
        <title>Chloroplast acquisition without the gene transfer in kleptoplastic sea slugs, Plakobranchus ocellatus.</title>
        <authorList>
            <person name="Maeda T."/>
            <person name="Takahashi S."/>
            <person name="Yoshida T."/>
            <person name="Shimamura S."/>
            <person name="Takaki Y."/>
            <person name="Nagai Y."/>
            <person name="Toyoda A."/>
            <person name="Suzuki Y."/>
            <person name="Arimoto A."/>
            <person name="Ishii H."/>
            <person name="Satoh N."/>
            <person name="Nishiyama T."/>
            <person name="Hasebe M."/>
            <person name="Maruyama T."/>
            <person name="Minagawa J."/>
            <person name="Obokata J."/>
            <person name="Shigenobu S."/>
        </authorList>
    </citation>
    <scope>NUCLEOTIDE SEQUENCE [LARGE SCALE GENOMIC DNA]</scope>
</reference>
<dbReference type="Gene3D" id="2.170.140.10">
    <property type="entry name" value="Chitin binding domain"/>
    <property type="match status" value="2"/>
</dbReference>
<dbReference type="SMART" id="SM00494">
    <property type="entry name" value="ChtBD2"/>
    <property type="match status" value="3"/>
</dbReference>
<gene>
    <name evidence="8" type="ORF">PoB_006692400</name>
</gene>
<keyword evidence="2 6" id="KW-0732">Signal</keyword>
<dbReference type="InterPro" id="IPR051940">
    <property type="entry name" value="Chitin_bind-dev_reg"/>
</dbReference>
<evidence type="ECO:0000256" key="2">
    <source>
        <dbReference type="ARBA" id="ARBA00022729"/>
    </source>
</evidence>
<feature type="signal peptide" evidence="6">
    <location>
        <begin position="1"/>
        <end position="18"/>
    </location>
</feature>
<dbReference type="GO" id="GO:0008061">
    <property type="term" value="F:chitin binding"/>
    <property type="evidence" value="ECO:0007669"/>
    <property type="project" value="UniProtKB-KW"/>
</dbReference>
<dbReference type="PANTHER" id="PTHR23301:SF0">
    <property type="entry name" value="CHITIN-BINDING TYPE-2 DOMAIN-CONTAINING PROTEIN-RELATED"/>
    <property type="match status" value="1"/>
</dbReference>
<proteinExistence type="predicted"/>
<keyword evidence="4" id="KW-1015">Disulfide bond</keyword>
<dbReference type="PANTHER" id="PTHR23301">
    <property type="entry name" value="CHITIN BINDING PERITROPHIN-A"/>
    <property type="match status" value="1"/>
</dbReference>
<dbReference type="AlphaFoldDB" id="A0AAV4D877"/>
<evidence type="ECO:0000256" key="6">
    <source>
        <dbReference type="SAM" id="SignalP"/>
    </source>
</evidence>
<name>A0AAV4D877_9GAST</name>
<dbReference type="PROSITE" id="PS50940">
    <property type="entry name" value="CHIT_BIND_II"/>
    <property type="match status" value="3"/>
</dbReference>
<feature type="domain" description="Chitin-binding type-2" evidence="7">
    <location>
        <begin position="93"/>
        <end position="154"/>
    </location>
</feature>
<feature type="domain" description="Chitin-binding type-2" evidence="7">
    <location>
        <begin position="158"/>
        <end position="222"/>
    </location>
</feature>
<dbReference type="Proteomes" id="UP000735302">
    <property type="component" value="Unassembled WGS sequence"/>
</dbReference>
<feature type="domain" description="Chitin-binding type-2" evidence="7">
    <location>
        <begin position="26"/>
        <end position="87"/>
    </location>
</feature>
<dbReference type="EMBL" id="BLXT01007613">
    <property type="protein sequence ID" value="GFO40419.1"/>
    <property type="molecule type" value="Genomic_DNA"/>
</dbReference>
<accession>A0AAV4D877</accession>
<keyword evidence="5" id="KW-0325">Glycoprotein</keyword>
<evidence type="ECO:0000313" key="9">
    <source>
        <dbReference type="Proteomes" id="UP000735302"/>
    </source>
</evidence>